<dbReference type="EMBL" id="CP032627">
    <property type="protein sequence ID" value="AYG00051.1"/>
    <property type="molecule type" value="Genomic_DNA"/>
</dbReference>
<evidence type="ECO:0000313" key="4">
    <source>
        <dbReference type="Proteomes" id="UP000269374"/>
    </source>
</evidence>
<dbReference type="Pfam" id="PF12010">
    <property type="entry name" value="DUF3502"/>
    <property type="match status" value="1"/>
</dbReference>
<dbReference type="PANTHER" id="PTHR43649">
    <property type="entry name" value="ARABINOSE-BINDING PROTEIN-RELATED"/>
    <property type="match status" value="1"/>
</dbReference>
<evidence type="ECO:0000313" key="3">
    <source>
        <dbReference type="EMBL" id="AYG00051.1"/>
    </source>
</evidence>
<dbReference type="RefSeq" id="WP_120771439.1">
    <property type="nucleotide sequence ID" value="NZ_CP032627.1"/>
</dbReference>
<proteinExistence type="predicted"/>
<dbReference type="OrthoDB" id="7936627at2"/>
<organism evidence="3 4">
    <name type="scientific">Lactococcus allomyrinae</name>
    <dbReference type="NCBI Taxonomy" id="2419773"/>
    <lineage>
        <taxon>Bacteria</taxon>
        <taxon>Bacillati</taxon>
        <taxon>Bacillota</taxon>
        <taxon>Bacilli</taxon>
        <taxon>Lactobacillales</taxon>
        <taxon>Streptococcaceae</taxon>
        <taxon>Lactococcus</taxon>
    </lineage>
</organism>
<protein>
    <submittedName>
        <fullName evidence="3">DUF3502 domain-containing protein</fullName>
    </submittedName>
</protein>
<dbReference type="KEGG" id="lact:D7I46_02475"/>
<feature type="chain" id="PRO_5039560853" evidence="1">
    <location>
        <begin position="23"/>
        <end position="489"/>
    </location>
</feature>
<dbReference type="SUPFAM" id="SSF53850">
    <property type="entry name" value="Periplasmic binding protein-like II"/>
    <property type="match status" value="1"/>
</dbReference>
<dbReference type="InterPro" id="IPR050490">
    <property type="entry name" value="Bact_solute-bd_prot1"/>
</dbReference>
<dbReference type="PROSITE" id="PS51257">
    <property type="entry name" value="PROKAR_LIPOPROTEIN"/>
    <property type="match status" value="1"/>
</dbReference>
<feature type="domain" description="DUF3502" evidence="2">
    <location>
        <begin position="418"/>
        <end position="486"/>
    </location>
</feature>
<dbReference type="AlphaFoldDB" id="A0A387BNF5"/>
<accession>A0A387BNF5</accession>
<dbReference type="PANTHER" id="PTHR43649:SF17">
    <property type="entry name" value="ABC TRANSPORTER SOLUTE BINDING PROTEIN-SUGAR TRANSPORT"/>
    <property type="match status" value="1"/>
</dbReference>
<evidence type="ECO:0000259" key="2">
    <source>
        <dbReference type="Pfam" id="PF12010"/>
    </source>
</evidence>
<dbReference type="Proteomes" id="UP000269374">
    <property type="component" value="Chromosome"/>
</dbReference>
<feature type="signal peptide" evidence="1">
    <location>
        <begin position="1"/>
        <end position="22"/>
    </location>
</feature>
<keyword evidence="4" id="KW-1185">Reference proteome</keyword>
<reference evidence="3 4" key="1">
    <citation type="submission" date="2018-09" db="EMBL/GenBank/DDBJ databases">
        <title>Genome sequencing of strain 1JSPR-7.</title>
        <authorList>
            <person name="Heo J."/>
            <person name="Kim S.-J."/>
            <person name="Kwon S.-W."/>
        </authorList>
    </citation>
    <scope>NUCLEOTIDE SEQUENCE [LARGE SCALE GENOMIC DNA]</scope>
    <source>
        <strain evidence="3 4">1JSPR-7</strain>
    </source>
</reference>
<dbReference type="Gene3D" id="3.40.190.10">
    <property type="entry name" value="Periplasmic binding protein-like II"/>
    <property type="match status" value="1"/>
</dbReference>
<gene>
    <name evidence="3" type="ORF">D7I46_02475</name>
</gene>
<dbReference type="InterPro" id="IPR022627">
    <property type="entry name" value="DUF3502"/>
</dbReference>
<sequence>MKTSQKVVLGAVSVLSALTLVACGNSASAKKPSGPVTLKMYQVGDAPVNLKTLLANTNKVLEKKINAKLDIQYIGWGDWATKMNVIVSSGQNYDMSLSNGYVVNAGKGAYADLTKLLPKYAPDYYKQLSKDYIKGNEVNGKLYAVPTNANIYAQQMLTFNSAYLKKYNIDVSGIKTYADATKVMEEFHKANPSVATLAIGQGYVASGDYDYVLGNTLPFAVSTTGDGSKIVNPYDQKDFQDILKVHRQWYKEGIIPAGAATFNQGYPLNGDTWFAQVQTQGPFDYGDNALKLAANQDVQSEPITVPLITTSQAQMANFVVSNTSKHKELAVKAFNIINSDPEVLNGLVYGPEGTNWKFTGKEVAGVKQIELTSEYAKGNTHMAAWNTGNNAILYLPTTVTAEQVKERDASIAAAKTSPLLGFNFDTASVQSQITAIQNVMAKYINDINTGTVDPTTTIKKMDAELKTAGYDDVLKEMQKQYDAFKAANN</sequence>
<evidence type="ECO:0000256" key="1">
    <source>
        <dbReference type="SAM" id="SignalP"/>
    </source>
</evidence>
<keyword evidence="1" id="KW-0732">Signal</keyword>
<name>A0A387BNF5_9LACT</name>